<reference evidence="1 2" key="1">
    <citation type="journal article" date="2021" name="Commun. Biol.">
        <title>Genomic insights into the host specific adaptation of the Pneumocystis genus.</title>
        <authorList>
            <person name="Cisse O.H."/>
            <person name="Ma L."/>
            <person name="Dekker J.P."/>
            <person name="Khil P.P."/>
            <person name="Youn J.-H."/>
            <person name="Brenchley J.M."/>
            <person name="Blair R."/>
            <person name="Pahar B."/>
            <person name="Chabe M."/>
            <person name="Van Rompay K.K.A."/>
            <person name="Keesler R."/>
            <person name="Sukura A."/>
            <person name="Hirsch V."/>
            <person name="Kutty G."/>
            <person name="Liu Y."/>
            <person name="Peng L."/>
            <person name="Chen J."/>
            <person name="Song J."/>
            <person name="Weissenbacher-Lang C."/>
            <person name="Xu J."/>
            <person name="Upham N.S."/>
            <person name="Stajich J.E."/>
            <person name="Cuomo C.A."/>
            <person name="Cushion M.T."/>
            <person name="Kovacs J.A."/>
        </authorList>
    </citation>
    <scope>NUCLEOTIDE SEQUENCE [LARGE SCALE GENOMIC DNA]</scope>
    <source>
        <strain evidence="1 2">RABM</strain>
    </source>
</reference>
<dbReference type="EMBL" id="JABTEG010000005">
    <property type="protein sequence ID" value="KAG4304972.1"/>
    <property type="molecule type" value="Genomic_DNA"/>
</dbReference>
<organism evidence="1 2">
    <name type="scientific">Pneumocystis oryctolagi</name>
    <dbReference type="NCBI Taxonomy" id="42067"/>
    <lineage>
        <taxon>Eukaryota</taxon>
        <taxon>Fungi</taxon>
        <taxon>Dikarya</taxon>
        <taxon>Ascomycota</taxon>
        <taxon>Taphrinomycotina</taxon>
        <taxon>Pneumocystomycetes</taxon>
        <taxon>Pneumocystaceae</taxon>
        <taxon>Pneumocystis</taxon>
    </lineage>
</organism>
<evidence type="ECO:0000313" key="2">
    <source>
        <dbReference type="Proteomes" id="UP000768646"/>
    </source>
</evidence>
<keyword evidence="2" id="KW-1185">Reference proteome</keyword>
<proteinExistence type="predicted"/>
<comment type="caution">
    <text evidence="1">The sequence shown here is derived from an EMBL/GenBank/DDBJ whole genome shotgun (WGS) entry which is preliminary data.</text>
</comment>
<protein>
    <submittedName>
        <fullName evidence="1">Uncharacterized protein</fullName>
    </submittedName>
</protein>
<sequence length="174" mass="19618">MNNDILDIDFPCTVALVDIKIKSKFPIKIETGSVIHPKVLIDSTCGPVFIGKKCIIEENCTIKAPNQQGIRINDTCIIEFRSFVEACSIGSGTRIGAGCFIDTGCYLSEDCKIMPKTRLQKETFLPERTVIYANGEKRILDNCLKESKRTLIEKHVEYLTKHLGKYNKLYTPKI</sequence>
<accession>A0ACB7CD24</accession>
<dbReference type="Proteomes" id="UP000768646">
    <property type="component" value="Unassembled WGS sequence"/>
</dbReference>
<gene>
    <name evidence="1" type="ORF">PORY_001647</name>
</gene>
<evidence type="ECO:0000313" key="1">
    <source>
        <dbReference type="EMBL" id="KAG4304972.1"/>
    </source>
</evidence>
<name>A0ACB7CD24_9ASCO</name>